<comment type="caution">
    <text evidence="11">The sequence shown here is derived from an EMBL/GenBank/DDBJ whole genome shotgun (WGS) entry which is preliminary data.</text>
</comment>
<evidence type="ECO:0000256" key="6">
    <source>
        <dbReference type="ARBA" id="ARBA00022801"/>
    </source>
</evidence>
<evidence type="ECO:0000256" key="8">
    <source>
        <dbReference type="ARBA" id="ARBA00044198"/>
    </source>
</evidence>
<evidence type="ECO:0000256" key="5">
    <source>
        <dbReference type="ARBA" id="ARBA00022694"/>
    </source>
</evidence>
<dbReference type="GO" id="GO:0030681">
    <property type="term" value="C:multimeric ribonuclease P complex"/>
    <property type="evidence" value="ECO:0007669"/>
    <property type="project" value="TreeGrafter"/>
</dbReference>
<dbReference type="EC" id="3.1.26.5" evidence="4 10"/>
<dbReference type="GO" id="GO:0000172">
    <property type="term" value="C:ribonuclease MRP complex"/>
    <property type="evidence" value="ECO:0007669"/>
    <property type="project" value="TreeGrafter"/>
</dbReference>
<comment type="catalytic activity">
    <reaction evidence="1 10">
        <text>Endonucleolytic cleavage of RNA, removing 5'-extranucleotides from tRNA precursor.</text>
        <dbReference type="EC" id="3.1.26.5"/>
    </reaction>
</comment>
<comment type="function">
    <text evidence="9">Component of ribonuclease P, a protein complex that generates mature tRNA molecules by cleaving their 5'-ends. Also a component of RNase MRP, which cleaves pre-rRNA sequences.</text>
</comment>
<evidence type="ECO:0000313" key="12">
    <source>
        <dbReference type="Proteomes" id="UP000800093"/>
    </source>
</evidence>
<name>A0A9P4N7Z4_9PLEO</name>
<keyword evidence="5 10" id="KW-0819">tRNA processing</keyword>
<dbReference type="SUPFAM" id="SSF160350">
    <property type="entry name" value="Rnp2-like"/>
    <property type="match status" value="1"/>
</dbReference>
<evidence type="ECO:0000313" key="11">
    <source>
        <dbReference type="EMBL" id="KAF2263336.1"/>
    </source>
</evidence>
<evidence type="ECO:0000256" key="7">
    <source>
        <dbReference type="ARBA" id="ARBA00023242"/>
    </source>
</evidence>
<dbReference type="InterPro" id="IPR002759">
    <property type="entry name" value="Pop5/Rpp14/Rnp2-like"/>
</dbReference>
<evidence type="ECO:0000256" key="3">
    <source>
        <dbReference type="ARBA" id="ARBA00010800"/>
    </source>
</evidence>
<comment type="similarity">
    <text evidence="3 10">Belongs to the eukaryotic/archaeal RNase P protein component 2 family.</text>
</comment>
<keyword evidence="7" id="KW-0539">Nucleus</keyword>
<reference evidence="12" key="1">
    <citation type="journal article" date="2020" name="Stud. Mycol.">
        <title>101 Dothideomycetes genomes: A test case for predicting lifestyles and emergence of pathogens.</title>
        <authorList>
            <person name="Haridas S."/>
            <person name="Albert R."/>
            <person name="Binder M."/>
            <person name="Bloem J."/>
            <person name="LaButti K."/>
            <person name="Salamov A."/>
            <person name="Andreopoulos B."/>
            <person name="Baker S."/>
            <person name="Barry K."/>
            <person name="Bills G."/>
            <person name="Bluhm B."/>
            <person name="Cannon C."/>
            <person name="Castanera R."/>
            <person name="Culley D."/>
            <person name="Daum C."/>
            <person name="Ezra D."/>
            <person name="Gonzalez J."/>
            <person name="Henrissat B."/>
            <person name="Kuo A."/>
            <person name="Liang C."/>
            <person name="Lipzen A."/>
            <person name="Lutzoni F."/>
            <person name="Magnuson J."/>
            <person name="Mondo S."/>
            <person name="Nolan M."/>
            <person name="Ohm R."/>
            <person name="Pangilinan J."/>
            <person name="Park H.-J."/>
            <person name="Ramirez L."/>
            <person name="Alfaro M."/>
            <person name="Sun H."/>
            <person name="Tritt A."/>
            <person name="Yoshinaga Y."/>
            <person name="Zwiers L.-H."/>
            <person name="Turgeon B."/>
            <person name="Goodwin S."/>
            <person name="Spatafora J."/>
            <person name="Crous P."/>
            <person name="Grigoriev I."/>
        </authorList>
    </citation>
    <scope>NUCLEOTIDE SEQUENCE [LARGE SCALE GENOMIC DNA]</scope>
    <source>
        <strain evidence="12">CBS 304.66</strain>
    </source>
</reference>
<sequence length="190" mass="20931">MVRVKNRYLTVNLLYPAASPSKSTEALPELLHIHQPTPDEFGPGKLIHAVREGVGELFGDYGMGMVNTSLKVVYHSTATSTSIVRCPQAHYQMVWAALTFMTKLPKPIGIPVVVRVVRVSGTIKKAEEEVIRRARDIIVRAKMAEQGIAEGESMREIVKAVERGAGKQKEREVLAQMGMDEEGTSDAMSE</sequence>
<evidence type="ECO:0000256" key="4">
    <source>
        <dbReference type="ARBA" id="ARBA00012179"/>
    </source>
</evidence>
<evidence type="ECO:0000256" key="10">
    <source>
        <dbReference type="PIRNR" id="PIRNR023803"/>
    </source>
</evidence>
<accession>A0A9P4N7Z4</accession>
<dbReference type="PIRSF" id="PIRSF023803">
    <property type="entry name" value="Ribonuclease_P_prd"/>
    <property type="match status" value="1"/>
</dbReference>
<evidence type="ECO:0000256" key="9">
    <source>
        <dbReference type="ARBA" id="ARBA00055200"/>
    </source>
</evidence>
<dbReference type="Proteomes" id="UP000800093">
    <property type="component" value="Unassembled WGS sequence"/>
</dbReference>
<dbReference type="GO" id="GO:0005730">
    <property type="term" value="C:nucleolus"/>
    <property type="evidence" value="ECO:0007669"/>
    <property type="project" value="TreeGrafter"/>
</dbReference>
<dbReference type="InterPro" id="IPR016819">
    <property type="entry name" value="RNase_P/MRP_POP5"/>
</dbReference>
<proteinExistence type="inferred from homology"/>
<dbReference type="GO" id="GO:0004526">
    <property type="term" value="F:ribonuclease P activity"/>
    <property type="evidence" value="ECO:0007669"/>
    <property type="project" value="UniProtKB-EC"/>
</dbReference>
<dbReference type="PANTHER" id="PTHR15441">
    <property type="entry name" value="RIBONUCLEASE P PROTEIN SUBUNIT P14"/>
    <property type="match status" value="1"/>
</dbReference>
<dbReference type="AlphaFoldDB" id="A0A9P4N7Z4"/>
<dbReference type="GO" id="GO:0000460">
    <property type="term" value="P:maturation of 5.8S rRNA"/>
    <property type="evidence" value="ECO:0007669"/>
    <property type="project" value="UniProtKB-ARBA"/>
</dbReference>
<dbReference type="OrthoDB" id="24745at2759"/>
<dbReference type="Pfam" id="PF01900">
    <property type="entry name" value="RNase_P_Rpp14"/>
    <property type="match status" value="1"/>
</dbReference>
<dbReference type="PANTHER" id="PTHR15441:SF2">
    <property type="entry name" value="RIBONUCLEASE P_MRP PROTEIN SUBUNIT POP5"/>
    <property type="match status" value="1"/>
</dbReference>
<evidence type="ECO:0000256" key="2">
    <source>
        <dbReference type="ARBA" id="ARBA00004123"/>
    </source>
</evidence>
<dbReference type="GO" id="GO:0001682">
    <property type="term" value="P:tRNA 5'-leader removal"/>
    <property type="evidence" value="ECO:0007669"/>
    <property type="project" value="InterPro"/>
</dbReference>
<dbReference type="FunFam" id="3.30.70.3250:FF:000004">
    <property type="entry name" value="Ribonuclease P/MRP protein subunit POP5"/>
    <property type="match status" value="1"/>
</dbReference>
<organism evidence="11 12">
    <name type="scientific">Lojkania enalia</name>
    <dbReference type="NCBI Taxonomy" id="147567"/>
    <lineage>
        <taxon>Eukaryota</taxon>
        <taxon>Fungi</taxon>
        <taxon>Dikarya</taxon>
        <taxon>Ascomycota</taxon>
        <taxon>Pezizomycotina</taxon>
        <taxon>Dothideomycetes</taxon>
        <taxon>Pleosporomycetidae</taxon>
        <taxon>Pleosporales</taxon>
        <taxon>Pleosporales incertae sedis</taxon>
        <taxon>Lojkania</taxon>
    </lineage>
</organism>
<dbReference type="GO" id="GO:0033204">
    <property type="term" value="F:ribonuclease P RNA binding"/>
    <property type="evidence" value="ECO:0007669"/>
    <property type="project" value="InterPro"/>
</dbReference>
<protein>
    <recommendedName>
        <fullName evidence="8 10">Ribonuclease P/MRP protein subunit POP5</fullName>
        <ecNumber evidence="4 10">3.1.26.5</ecNumber>
    </recommendedName>
</protein>
<comment type="subcellular location">
    <subcellularLocation>
        <location evidence="2">Nucleus</location>
    </subcellularLocation>
</comment>
<keyword evidence="6" id="KW-0378">Hydrolase</keyword>
<gene>
    <name evidence="11" type="ORF">CC78DRAFT_581620</name>
</gene>
<keyword evidence="12" id="KW-1185">Reference proteome</keyword>
<evidence type="ECO:0000256" key="1">
    <source>
        <dbReference type="ARBA" id="ARBA00000928"/>
    </source>
</evidence>
<dbReference type="InterPro" id="IPR038085">
    <property type="entry name" value="Rnp2-like_sf"/>
</dbReference>
<dbReference type="EMBL" id="ML986627">
    <property type="protein sequence ID" value="KAF2263336.1"/>
    <property type="molecule type" value="Genomic_DNA"/>
</dbReference>
<dbReference type="Gene3D" id="3.30.70.3250">
    <property type="entry name" value="Ribonuclease P, Pop5 subunit"/>
    <property type="match status" value="1"/>
</dbReference>